<evidence type="ECO:0000313" key="4">
    <source>
        <dbReference type="EMBL" id="KAF0773939.1"/>
    </source>
</evidence>
<dbReference type="PROSITE" id="PS00061">
    <property type="entry name" value="ADH_SHORT"/>
    <property type="match status" value="1"/>
</dbReference>
<comment type="caution">
    <text evidence="4">The sequence shown here is derived from an EMBL/GenBank/DDBJ whole genome shotgun (WGS) entry which is preliminary data.</text>
</comment>
<dbReference type="EMBL" id="VUJU01000019">
    <property type="protein sequence ID" value="KAF0773939.1"/>
    <property type="molecule type" value="Genomic_DNA"/>
</dbReference>
<evidence type="ECO:0000313" key="5">
    <source>
        <dbReference type="Proteomes" id="UP000478052"/>
    </source>
</evidence>
<protein>
    <submittedName>
        <fullName evidence="4">Farnesol dehydrogenase-like</fullName>
    </submittedName>
</protein>
<dbReference type="PANTHER" id="PTHR43115">
    <property type="entry name" value="DEHYDROGENASE/REDUCTASE SDR FAMILY MEMBER 11"/>
    <property type="match status" value="1"/>
</dbReference>
<proteinExistence type="inferred from homology"/>
<accession>A0A6G0ZRE7</accession>
<dbReference type="SUPFAM" id="SSF51735">
    <property type="entry name" value="NAD(P)-binding Rossmann-fold domains"/>
    <property type="match status" value="1"/>
</dbReference>
<dbReference type="FunFam" id="3.40.50.720:FF:000047">
    <property type="entry name" value="NADP-dependent L-serine/L-allo-threonine dehydrogenase"/>
    <property type="match status" value="1"/>
</dbReference>
<dbReference type="PRINTS" id="PR00081">
    <property type="entry name" value="GDHRDH"/>
</dbReference>
<organism evidence="4 5">
    <name type="scientific">Aphis craccivora</name>
    <name type="common">Cowpea aphid</name>
    <dbReference type="NCBI Taxonomy" id="307492"/>
    <lineage>
        <taxon>Eukaryota</taxon>
        <taxon>Metazoa</taxon>
        <taxon>Ecdysozoa</taxon>
        <taxon>Arthropoda</taxon>
        <taxon>Hexapoda</taxon>
        <taxon>Insecta</taxon>
        <taxon>Pterygota</taxon>
        <taxon>Neoptera</taxon>
        <taxon>Paraneoptera</taxon>
        <taxon>Hemiptera</taxon>
        <taxon>Sternorrhyncha</taxon>
        <taxon>Aphidomorpha</taxon>
        <taxon>Aphidoidea</taxon>
        <taxon>Aphididae</taxon>
        <taxon>Aphidini</taxon>
        <taxon>Aphis</taxon>
        <taxon>Aphis</taxon>
    </lineage>
</organism>
<reference evidence="4 5" key="1">
    <citation type="submission" date="2019-08" db="EMBL/GenBank/DDBJ databases">
        <title>Whole genome of Aphis craccivora.</title>
        <authorList>
            <person name="Voronova N.V."/>
            <person name="Shulinski R.S."/>
            <person name="Bandarenka Y.V."/>
            <person name="Zhorov D.G."/>
            <person name="Warner D."/>
        </authorList>
    </citation>
    <scope>NUCLEOTIDE SEQUENCE [LARGE SCALE GENOMIC DNA]</scope>
    <source>
        <strain evidence="4">180601</strain>
        <tissue evidence="4">Whole Body</tissue>
    </source>
</reference>
<evidence type="ECO:0000256" key="1">
    <source>
        <dbReference type="ARBA" id="ARBA00006484"/>
    </source>
</evidence>
<keyword evidence="2" id="KW-0560">Oxidoreductase</keyword>
<dbReference type="InterPro" id="IPR020904">
    <property type="entry name" value="Sc_DH/Rdtase_CS"/>
</dbReference>
<name>A0A6G0ZRE7_APHCR</name>
<dbReference type="Proteomes" id="UP000478052">
    <property type="component" value="Unassembled WGS sequence"/>
</dbReference>
<dbReference type="InterPro" id="IPR036291">
    <property type="entry name" value="NAD(P)-bd_dom_sf"/>
</dbReference>
<sequence length="308" mass="33204">MERWSGKVAIVTGASAGIGAAIVVQLAKNGVHVVALARREKELKELAESLNDKDYGTIYTKVCDVTNEQAVKDVFSWVDSTLGGASILINNAAVTKISSLLNGKLEDWQEILNLNVLALSVCSREAYKSMTKNKIDGHIIQINSISGHSLTSNFAHKMYNASKHAVTVLCDGLRHELQLTGSKIKVSSVSPGPTATDMLANILKYSKEVTTAADFKILDAEDVASAVISSLATPPNVLVTEQALKQNELTFWETVQVVLAGQGLLSCSYKSACQMKHKIAEMTIIPTGFTIQMHFQPSSQVVENSLNA</sequence>
<dbReference type="PRINTS" id="PR00080">
    <property type="entry name" value="SDRFAMILY"/>
</dbReference>
<dbReference type="InterPro" id="IPR002347">
    <property type="entry name" value="SDR_fam"/>
</dbReference>
<evidence type="ECO:0000256" key="2">
    <source>
        <dbReference type="ARBA" id="ARBA00023002"/>
    </source>
</evidence>
<dbReference type="PANTHER" id="PTHR43115:SF4">
    <property type="entry name" value="DEHYDROGENASE_REDUCTASE SDR FAMILY MEMBER 11"/>
    <property type="match status" value="1"/>
</dbReference>
<keyword evidence="5" id="KW-1185">Reference proteome</keyword>
<dbReference type="Gene3D" id="3.40.50.720">
    <property type="entry name" value="NAD(P)-binding Rossmann-like Domain"/>
    <property type="match status" value="1"/>
</dbReference>
<dbReference type="AlphaFoldDB" id="A0A6G0ZRE7"/>
<gene>
    <name evidence="4" type="ORF">FWK35_00000470</name>
</gene>
<dbReference type="OrthoDB" id="1933717at2759"/>
<comment type="similarity">
    <text evidence="1 3">Belongs to the short-chain dehydrogenases/reductases (SDR) family.</text>
</comment>
<dbReference type="Pfam" id="PF00106">
    <property type="entry name" value="adh_short"/>
    <property type="match status" value="1"/>
</dbReference>
<dbReference type="GO" id="GO:0016616">
    <property type="term" value="F:oxidoreductase activity, acting on the CH-OH group of donors, NAD or NADP as acceptor"/>
    <property type="evidence" value="ECO:0007669"/>
    <property type="project" value="UniProtKB-ARBA"/>
</dbReference>
<evidence type="ECO:0000256" key="3">
    <source>
        <dbReference type="RuleBase" id="RU000363"/>
    </source>
</evidence>